<sequence>MNRIKIDDLMIVMGKLLRTKNPDQFKTESTSSTITIPNQSKLEKCLKTRDLVSLGVGSCVGTGMYLVAGMVAKNLAGPAVIISFVIAGIASLLSGVCYAEFGVRVPNTSGSAYMYSYVTVGEFIAFVIGWNMILEYLIGSAAGAAAISACMDAMTNGSIHSWVRSKFGTFVHHTPDLLASMIAIMMTFILATGVKKSLLFNNILNMINFGVWFLILFVSLFYLDFDNWSLSSTSTTDDDSNNIGKGGFVPFGWSGVLNGAATCFYAFIGFDIIASTGEEAENPQRSIPTAIVTSMAIALISYISSGLIITLVIPFTQIDSNSSIIEMFAQVGANKFKIIAAFGALAGLFVSMFGSMFPMPRVVYAMSKDGLLFSQLAQISPYSNVPVRSTLVFGFFTAFIALIISLEVLVEMMSIGTLMAYTLVSLCVLLLRYQPTKTNLIELLPQSMRSTCVTPCKEIPSSIIHTVPNQFSQQQPRPPQQNQQLFQRQREQQQTNPFIRTSCYSKSIFESSDSDETDPNWSRQESKDDEFLVPGNAGLQYGSVPYQHGGSSSRRYGIFDKYEKLLMYLFPYGWKVNTPATEESGMYVARLVGLFLLLGICFDVILAWNIESIQWKNRSLFLFFTIITISIIIVVLAISRQPQIRCNLKFEAPGVPFVPAIAIIINIYLILRLSVLTLVRFTIWMTIGMFIYFGYGVKHSLLEQENQSKSEITDCSGIVVTGNDSTRNFQTTQQHKRPRNLFTCFNGMNVPKLSNNQFSNEIEQKNLPANESIGLEITKNQDEENLGNKSRTTVSYQQQRQQNFNDRSNSSKPSPPPIPPRPNFYRQQTTTSSLRSKYSQQIEQKPFTGSLDYLRGVGSESDHNLSQQSDGDASRSDATKFNWETFE</sequence>
<reference evidence="9" key="3">
    <citation type="submission" date="2022-06" db="UniProtKB">
        <authorList>
            <consortium name="EnsemblMetazoa"/>
        </authorList>
    </citation>
    <scope>IDENTIFICATION</scope>
</reference>
<evidence type="ECO:0000256" key="4">
    <source>
        <dbReference type="ARBA" id="ARBA00023136"/>
    </source>
</evidence>
<dbReference type="PANTHER" id="PTHR43243">
    <property type="entry name" value="INNER MEMBRANE TRANSPORTER YGJI-RELATED"/>
    <property type="match status" value="1"/>
</dbReference>
<feature type="transmembrane region" description="Helical" evidence="6">
    <location>
        <begin position="51"/>
        <end position="72"/>
    </location>
</feature>
<dbReference type="GO" id="GO:0005886">
    <property type="term" value="C:plasma membrane"/>
    <property type="evidence" value="ECO:0007669"/>
    <property type="project" value="TreeGrafter"/>
</dbReference>
<dbReference type="EMBL" id="WVUK01000056">
    <property type="protein sequence ID" value="KAF7493404.1"/>
    <property type="molecule type" value="Genomic_DNA"/>
</dbReference>
<evidence type="ECO:0000313" key="9">
    <source>
        <dbReference type="EnsemblMetazoa" id="KAF7493404.1"/>
    </source>
</evidence>
<dbReference type="GO" id="GO:0015171">
    <property type="term" value="F:amino acid transmembrane transporter activity"/>
    <property type="evidence" value="ECO:0007669"/>
    <property type="project" value="TreeGrafter"/>
</dbReference>
<feature type="transmembrane region" description="Helical" evidence="6">
    <location>
        <begin position="677"/>
        <end position="695"/>
    </location>
</feature>
<feature type="transmembrane region" description="Helical" evidence="6">
    <location>
        <begin position="587"/>
        <end position="608"/>
    </location>
</feature>
<feature type="compositionally biased region" description="Polar residues" evidence="5">
    <location>
        <begin position="787"/>
        <end position="807"/>
    </location>
</feature>
<evidence type="ECO:0000256" key="3">
    <source>
        <dbReference type="ARBA" id="ARBA00022989"/>
    </source>
</evidence>
<dbReference type="Pfam" id="PF13906">
    <property type="entry name" value="AA_permease_C"/>
    <property type="match status" value="1"/>
</dbReference>
<keyword evidence="10" id="KW-1185">Reference proteome</keyword>
<keyword evidence="3 6" id="KW-1133">Transmembrane helix</keyword>
<feature type="transmembrane region" description="Helical" evidence="6">
    <location>
        <begin position="78"/>
        <end position="101"/>
    </location>
</feature>
<dbReference type="FunFam" id="1.20.1740.10:FF:000010">
    <property type="entry name" value="probable cationic amino acid transporter"/>
    <property type="match status" value="1"/>
</dbReference>
<reference evidence="8" key="2">
    <citation type="submission" date="2020-01" db="EMBL/GenBank/DDBJ databases">
        <authorList>
            <person name="Korhonen P.K.K."/>
            <person name="Guangxu M.G."/>
            <person name="Wang T.W."/>
            <person name="Stroehlein A.J.S."/>
            <person name="Young N.D."/>
            <person name="Ang C.-S.A."/>
            <person name="Fernando D.W.F."/>
            <person name="Lu H.L."/>
            <person name="Taylor S.T."/>
            <person name="Ehtesham M.E.M."/>
            <person name="Najaraj S.H.N."/>
            <person name="Harsha G.H.G."/>
            <person name="Madugundu A.M."/>
            <person name="Renuse S.R."/>
            <person name="Holt D.H."/>
            <person name="Pandey A.P."/>
            <person name="Papenfuss A.P."/>
            <person name="Gasser R.B.G."/>
            <person name="Fischer K.F."/>
        </authorList>
    </citation>
    <scope>NUCLEOTIDE SEQUENCE</scope>
    <source>
        <strain evidence="8">SSS_KF_BRIS2020</strain>
    </source>
</reference>
<dbReference type="Pfam" id="PF13520">
    <property type="entry name" value="AA_permease_2"/>
    <property type="match status" value="1"/>
</dbReference>
<dbReference type="OrthoDB" id="3900342at2759"/>
<proteinExistence type="predicted"/>
<feature type="transmembrane region" description="Helical" evidence="6">
    <location>
        <begin position="251"/>
        <end position="274"/>
    </location>
</feature>
<feature type="domain" description="Cationic amino acid transporter C-terminal" evidence="7">
    <location>
        <begin position="650"/>
        <end position="700"/>
    </location>
</feature>
<feature type="transmembrane region" description="Helical" evidence="6">
    <location>
        <begin position="620"/>
        <end position="638"/>
    </location>
</feature>
<reference evidence="10" key="1">
    <citation type="journal article" date="2020" name="PLoS Negl. Trop. Dis.">
        <title>High-quality nuclear genome for Sarcoptes scabiei-A critical resource for a neglected parasite.</title>
        <authorList>
            <person name="Korhonen P.K."/>
            <person name="Gasser R.B."/>
            <person name="Ma G."/>
            <person name="Wang T."/>
            <person name="Stroehlein A.J."/>
            <person name="Young N.D."/>
            <person name="Ang C.S."/>
            <person name="Fernando D.D."/>
            <person name="Lu H.C."/>
            <person name="Taylor S."/>
            <person name="Reynolds S.L."/>
            <person name="Mofiz E."/>
            <person name="Najaraj S.H."/>
            <person name="Gowda H."/>
            <person name="Madugundu A."/>
            <person name="Renuse S."/>
            <person name="Holt D."/>
            <person name="Pandey A."/>
            <person name="Papenfuss A.T."/>
            <person name="Fischer K."/>
        </authorList>
    </citation>
    <scope>NUCLEOTIDE SEQUENCE [LARGE SCALE GENOMIC DNA]</scope>
</reference>
<feature type="transmembrane region" description="Helical" evidence="6">
    <location>
        <begin position="412"/>
        <end position="431"/>
    </location>
</feature>
<evidence type="ECO:0000256" key="6">
    <source>
        <dbReference type="SAM" id="Phobius"/>
    </source>
</evidence>
<keyword evidence="4 6" id="KW-0472">Membrane</keyword>
<dbReference type="EnsemblMetazoa" id="SSS_1815s_mrna">
    <property type="protein sequence ID" value="KAF7493404.1"/>
    <property type="gene ID" value="SSS_1815"/>
</dbReference>
<accession>A0A834R9B5</accession>
<protein>
    <submittedName>
        <fullName evidence="8">Putative cationic amino acid transporter</fullName>
    </submittedName>
</protein>
<evidence type="ECO:0000313" key="8">
    <source>
        <dbReference type="EMBL" id="KAF7493404.1"/>
    </source>
</evidence>
<feature type="region of interest" description="Disordered" evidence="5">
    <location>
        <begin position="470"/>
        <end position="494"/>
    </location>
</feature>
<dbReference type="AlphaFoldDB" id="A0A834R9B5"/>
<organism evidence="8">
    <name type="scientific">Sarcoptes scabiei</name>
    <name type="common">Itch mite</name>
    <name type="synonym">Acarus scabiei</name>
    <dbReference type="NCBI Taxonomy" id="52283"/>
    <lineage>
        <taxon>Eukaryota</taxon>
        <taxon>Metazoa</taxon>
        <taxon>Ecdysozoa</taxon>
        <taxon>Arthropoda</taxon>
        <taxon>Chelicerata</taxon>
        <taxon>Arachnida</taxon>
        <taxon>Acari</taxon>
        <taxon>Acariformes</taxon>
        <taxon>Sarcoptiformes</taxon>
        <taxon>Astigmata</taxon>
        <taxon>Psoroptidia</taxon>
        <taxon>Sarcoptoidea</taxon>
        <taxon>Sarcoptidae</taxon>
        <taxon>Sarcoptinae</taxon>
        <taxon>Sarcoptes</taxon>
    </lineage>
</organism>
<gene>
    <name evidence="8" type="ORF">SSS_1815</name>
</gene>
<dbReference type="InterPro" id="IPR002293">
    <property type="entry name" value="AA/rel_permease1"/>
</dbReference>
<comment type="subcellular location">
    <subcellularLocation>
        <location evidence="1">Membrane</location>
        <topology evidence="1">Multi-pass membrane protein</topology>
    </subcellularLocation>
</comment>
<dbReference type="Proteomes" id="UP000070412">
    <property type="component" value="Unassembled WGS sequence"/>
</dbReference>
<evidence type="ECO:0000256" key="1">
    <source>
        <dbReference type="ARBA" id="ARBA00004141"/>
    </source>
</evidence>
<feature type="transmembrane region" description="Helical" evidence="6">
    <location>
        <begin position="295"/>
        <end position="318"/>
    </location>
</feature>
<feature type="compositionally biased region" description="Pro residues" evidence="5">
    <location>
        <begin position="813"/>
        <end position="822"/>
    </location>
</feature>
<dbReference type="Gene3D" id="1.20.1740.10">
    <property type="entry name" value="Amino acid/polyamine transporter I"/>
    <property type="match status" value="1"/>
</dbReference>
<feature type="transmembrane region" description="Helical" evidence="6">
    <location>
        <begin position="177"/>
        <end position="194"/>
    </location>
</feature>
<feature type="transmembrane region" description="Helical" evidence="6">
    <location>
        <begin position="385"/>
        <end position="406"/>
    </location>
</feature>
<keyword evidence="2 6" id="KW-0812">Transmembrane</keyword>
<dbReference type="PANTHER" id="PTHR43243:SF17">
    <property type="entry name" value="CATIONIC AMINO ACID TRANSPORTER-RELATED"/>
    <property type="match status" value="1"/>
</dbReference>
<evidence type="ECO:0000259" key="7">
    <source>
        <dbReference type="Pfam" id="PF13906"/>
    </source>
</evidence>
<dbReference type="InterPro" id="IPR029485">
    <property type="entry name" value="CAT_C"/>
</dbReference>
<feature type="transmembrane region" description="Helical" evidence="6">
    <location>
        <begin position="206"/>
        <end position="223"/>
    </location>
</feature>
<feature type="transmembrane region" description="Helical" evidence="6">
    <location>
        <begin position="338"/>
        <end position="364"/>
    </location>
</feature>
<evidence type="ECO:0000313" key="10">
    <source>
        <dbReference type="Proteomes" id="UP000070412"/>
    </source>
</evidence>
<feature type="transmembrane region" description="Helical" evidence="6">
    <location>
        <begin position="650"/>
        <end position="671"/>
    </location>
</feature>
<feature type="compositionally biased region" description="Polar residues" evidence="5">
    <location>
        <begin position="825"/>
        <end position="843"/>
    </location>
</feature>
<evidence type="ECO:0000256" key="2">
    <source>
        <dbReference type="ARBA" id="ARBA00022692"/>
    </source>
</evidence>
<name>A0A834R9B5_SARSC</name>
<feature type="region of interest" description="Disordered" evidence="5">
    <location>
        <begin position="773"/>
        <end position="887"/>
    </location>
</feature>
<evidence type="ECO:0000256" key="5">
    <source>
        <dbReference type="SAM" id="MobiDB-lite"/>
    </source>
</evidence>
<feature type="transmembrane region" description="Helical" evidence="6">
    <location>
        <begin position="113"/>
        <end position="133"/>
    </location>
</feature>